<reference evidence="1" key="1">
    <citation type="journal article" date="2022" name="Int. J. Mol. Sci.">
        <title>Draft Genome of Tanacetum Coccineum: Genomic Comparison of Closely Related Tanacetum-Family Plants.</title>
        <authorList>
            <person name="Yamashiro T."/>
            <person name="Shiraishi A."/>
            <person name="Nakayama K."/>
            <person name="Satake H."/>
        </authorList>
    </citation>
    <scope>NUCLEOTIDE SEQUENCE</scope>
</reference>
<protein>
    <submittedName>
        <fullName evidence="1">Uncharacterized protein</fullName>
    </submittedName>
</protein>
<name>A0ABQ4X0X9_9ASTR</name>
<reference evidence="1" key="2">
    <citation type="submission" date="2022-01" db="EMBL/GenBank/DDBJ databases">
        <authorList>
            <person name="Yamashiro T."/>
            <person name="Shiraishi A."/>
            <person name="Satake H."/>
            <person name="Nakayama K."/>
        </authorList>
    </citation>
    <scope>NUCLEOTIDE SEQUENCE</scope>
</reference>
<keyword evidence="2" id="KW-1185">Reference proteome</keyword>
<dbReference type="EMBL" id="BQNB010009104">
    <property type="protein sequence ID" value="GJS58797.1"/>
    <property type="molecule type" value="Genomic_DNA"/>
</dbReference>
<dbReference type="Proteomes" id="UP001151760">
    <property type="component" value="Unassembled WGS sequence"/>
</dbReference>
<organism evidence="1 2">
    <name type="scientific">Tanacetum coccineum</name>
    <dbReference type="NCBI Taxonomy" id="301880"/>
    <lineage>
        <taxon>Eukaryota</taxon>
        <taxon>Viridiplantae</taxon>
        <taxon>Streptophyta</taxon>
        <taxon>Embryophyta</taxon>
        <taxon>Tracheophyta</taxon>
        <taxon>Spermatophyta</taxon>
        <taxon>Magnoliopsida</taxon>
        <taxon>eudicotyledons</taxon>
        <taxon>Gunneridae</taxon>
        <taxon>Pentapetalae</taxon>
        <taxon>asterids</taxon>
        <taxon>campanulids</taxon>
        <taxon>Asterales</taxon>
        <taxon>Asteraceae</taxon>
        <taxon>Asteroideae</taxon>
        <taxon>Anthemideae</taxon>
        <taxon>Anthemidinae</taxon>
        <taxon>Tanacetum</taxon>
    </lineage>
</organism>
<evidence type="ECO:0000313" key="1">
    <source>
        <dbReference type="EMBL" id="GJS58797.1"/>
    </source>
</evidence>
<comment type="caution">
    <text evidence="1">The sequence shown here is derived from an EMBL/GenBank/DDBJ whole genome shotgun (WGS) entry which is preliminary data.</text>
</comment>
<sequence length="382" mass="42408">MWSVVFKFGWERSEEKEGANMAIADANNEKEHVNYVEGASQRQSNGNIGQGVKPKSIGPTSYAKLVTSESSRKSLNFRTLITLTRNRADVAVLSKDGLDAMLENGPWFIRNNPLILKKWDPYVNLFKKMLGRSSYARAMMEVRANIELKETIVVAMPKFVGEGFYMCTILGSSMSGNLLSVRVARQATRGVMIGPKVENDDELGMNRGISKSAGKGSVNVAHGSSSNTPIIDKIDKLELQMLDGKLIFVDDERNLLVPIGNVDSETEVEVVETKLDDDYDPYDEELYESHDMSDHLHAICDDLDIMVALVCNIIGESDDDGKTLKKVDYPVNLGSDDEVEPVDNENASYLASKPIGLDMENSDKLRTICDNLDIKVRGQEKK</sequence>
<gene>
    <name evidence="1" type="ORF">Tco_0653581</name>
</gene>
<accession>A0ABQ4X0X9</accession>
<proteinExistence type="predicted"/>
<evidence type="ECO:0000313" key="2">
    <source>
        <dbReference type="Proteomes" id="UP001151760"/>
    </source>
</evidence>